<dbReference type="PROSITE" id="PS51192">
    <property type="entry name" value="HELICASE_ATP_BIND_1"/>
    <property type="match status" value="1"/>
</dbReference>
<dbReference type="Pfam" id="PF00271">
    <property type="entry name" value="Helicase_C"/>
    <property type="match status" value="1"/>
</dbReference>
<dbReference type="GO" id="GO:0005524">
    <property type="term" value="F:ATP binding"/>
    <property type="evidence" value="ECO:0007669"/>
    <property type="project" value="UniProtKB-KW"/>
</dbReference>
<evidence type="ECO:0000259" key="14">
    <source>
        <dbReference type="PROSITE" id="PS51192"/>
    </source>
</evidence>
<protein>
    <recommendedName>
        <fullName evidence="3">RNA helicase</fullName>
        <ecNumber evidence="3">3.6.4.13</ecNumber>
    </recommendedName>
</protein>
<accession>A0A914WUC6</accession>
<evidence type="ECO:0000259" key="15">
    <source>
        <dbReference type="PROSITE" id="PS51194"/>
    </source>
</evidence>
<dbReference type="FunFam" id="3.40.50.300:FF:000318">
    <property type="entry name" value="ATP-dependent RNA helicase DDX19B"/>
    <property type="match status" value="1"/>
</dbReference>
<dbReference type="GO" id="GO:0003724">
    <property type="term" value="F:RNA helicase activity"/>
    <property type="evidence" value="ECO:0007669"/>
    <property type="project" value="UniProtKB-EC"/>
</dbReference>
<dbReference type="WBParaSite" id="PSAMB.scaffold543size47678.g6697.t1">
    <property type="protein sequence ID" value="PSAMB.scaffold543size47678.g6697.t1"/>
    <property type="gene ID" value="PSAMB.scaffold543size47678.g6697"/>
</dbReference>
<dbReference type="AlphaFoldDB" id="A0A914WUC6"/>
<dbReference type="GO" id="GO:0003723">
    <property type="term" value="F:RNA binding"/>
    <property type="evidence" value="ECO:0007669"/>
    <property type="project" value="UniProtKB-KW"/>
</dbReference>
<feature type="compositionally biased region" description="Gly residues" evidence="13">
    <location>
        <begin position="176"/>
        <end position="206"/>
    </location>
</feature>
<keyword evidence="10" id="KW-0539">Nucleus</keyword>
<evidence type="ECO:0000313" key="18">
    <source>
        <dbReference type="WBParaSite" id="PSAMB.scaffold543size47678.g6697.t1"/>
    </source>
</evidence>
<feature type="compositionally biased region" description="Polar residues" evidence="13">
    <location>
        <begin position="52"/>
        <end position="62"/>
    </location>
</feature>
<feature type="short sequence motif" description="Q motif" evidence="12">
    <location>
        <begin position="347"/>
        <end position="375"/>
    </location>
</feature>
<dbReference type="Gene3D" id="3.40.50.300">
    <property type="entry name" value="P-loop containing nucleotide triphosphate hydrolases"/>
    <property type="match status" value="2"/>
</dbReference>
<dbReference type="GO" id="GO:0005634">
    <property type="term" value="C:nucleus"/>
    <property type="evidence" value="ECO:0007669"/>
    <property type="project" value="UniProtKB-SubCell"/>
</dbReference>
<feature type="compositionally biased region" description="Low complexity" evidence="13">
    <location>
        <begin position="80"/>
        <end position="89"/>
    </location>
</feature>
<keyword evidence="17" id="KW-1185">Reference proteome</keyword>
<dbReference type="InterPro" id="IPR014001">
    <property type="entry name" value="Helicase_ATP-bd"/>
</dbReference>
<evidence type="ECO:0000256" key="11">
    <source>
        <dbReference type="ARBA" id="ARBA00047984"/>
    </source>
</evidence>
<keyword evidence="9" id="KW-0694">RNA-binding</keyword>
<name>A0A914WUC6_9BILA</name>
<dbReference type="GO" id="GO:0016787">
    <property type="term" value="F:hydrolase activity"/>
    <property type="evidence" value="ECO:0007669"/>
    <property type="project" value="UniProtKB-KW"/>
</dbReference>
<keyword evidence="4" id="KW-0963">Cytoplasm</keyword>
<dbReference type="PROSITE" id="PS51195">
    <property type="entry name" value="Q_MOTIF"/>
    <property type="match status" value="1"/>
</dbReference>
<dbReference type="SMART" id="SM00490">
    <property type="entry name" value="HELICc"/>
    <property type="match status" value="1"/>
</dbReference>
<keyword evidence="6" id="KW-0378">Hydrolase</keyword>
<evidence type="ECO:0000256" key="6">
    <source>
        <dbReference type="ARBA" id="ARBA00022801"/>
    </source>
</evidence>
<evidence type="ECO:0000256" key="10">
    <source>
        <dbReference type="ARBA" id="ARBA00023242"/>
    </source>
</evidence>
<keyword evidence="5" id="KW-0547">Nucleotide-binding</keyword>
<evidence type="ECO:0000256" key="8">
    <source>
        <dbReference type="ARBA" id="ARBA00022840"/>
    </source>
</evidence>
<evidence type="ECO:0000256" key="5">
    <source>
        <dbReference type="ARBA" id="ARBA00022741"/>
    </source>
</evidence>
<organism evidence="17 18">
    <name type="scientific">Plectus sambesii</name>
    <dbReference type="NCBI Taxonomy" id="2011161"/>
    <lineage>
        <taxon>Eukaryota</taxon>
        <taxon>Metazoa</taxon>
        <taxon>Ecdysozoa</taxon>
        <taxon>Nematoda</taxon>
        <taxon>Chromadorea</taxon>
        <taxon>Plectida</taxon>
        <taxon>Plectina</taxon>
        <taxon>Plectoidea</taxon>
        <taxon>Plectidae</taxon>
        <taxon>Plectus</taxon>
    </lineage>
</organism>
<dbReference type="SMART" id="SM00487">
    <property type="entry name" value="DEXDc"/>
    <property type="match status" value="1"/>
</dbReference>
<evidence type="ECO:0000259" key="16">
    <source>
        <dbReference type="PROSITE" id="PS51195"/>
    </source>
</evidence>
<proteinExistence type="predicted"/>
<keyword evidence="7" id="KW-0347">Helicase</keyword>
<keyword evidence="8" id="KW-0067">ATP-binding</keyword>
<evidence type="ECO:0000256" key="13">
    <source>
        <dbReference type="SAM" id="MobiDB-lite"/>
    </source>
</evidence>
<dbReference type="SUPFAM" id="SSF52540">
    <property type="entry name" value="P-loop containing nucleoside triphosphate hydrolases"/>
    <property type="match status" value="1"/>
</dbReference>
<comment type="catalytic activity">
    <reaction evidence="11">
        <text>ATP + H2O = ADP + phosphate + H(+)</text>
        <dbReference type="Rhea" id="RHEA:13065"/>
        <dbReference type="ChEBI" id="CHEBI:15377"/>
        <dbReference type="ChEBI" id="CHEBI:15378"/>
        <dbReference type="ChEBI" id="CHEBI:30616"/>
        <dbReference type="ChEBI" id="CHEBI:43474"/>
        <dbReference type="ChEBI" id="CHEBI:456216"/>
        <dbReference type="EC" id="3.6.4.13"/>
    </reaction>
</comment>
<feature type="compositionally biased region" description="Gly residues" evidence="13">
    <location>
        <begin position="66"/>
        <end position="79"/>
    </location>
</feature>
<feature type="domain" description="Helicase C-terminal" evidence="15">
    <location>
        <begin position="564"/>
        <end position="732"/>
    </location>
</feature>
<feature type="domain" description="DEAD-box RNA helicase Q" evidence="16">
    <location>
        <begin position="347"/>
        <end position="375"/>
    </location>
</feature>
<feature type="domain" description="Helicase ATP-binding" evidence="14">
    <location>
        <begin position="380"/>
        <end position="553"/>
    </location>
</feature>
<evidence type="ECO:0000256" key="7">
    <source>
        <dbReference type="ARBA" id="ARBA00022806"/>
    </source>
</evidence>
<dbReference type="Pfam" id="PF00270">
    <property type="entry name" value="DEAD"/>
    <property type="match status" value="1"/>
</dbReference>
<dbReference type="CDD" id="cd18787">
    <property type="entry name" value="SF2_C_DEAD"/>
    <property type="match status" value="1"/>
</dbReference>
<evidence type="ECO:0000256" key="4">
    <source>
        <dbReference type="ARBA" id="ARBA00022490"/>
    </source>
</evidence>
<comment type="subcellular location">
    <subcellularLocation>
        <location evidence="2">Cytoplasm</location>
    </subcellularLocation>
    <subcellularLocation>
        <location evidence="1">Nucleus</location>
    </subcellularLocation>
</comment>
<evidence type="ECO:0000256" key="12">
    <source>
        <dbReference type="PROSITE-ProRule" id="PRU00552"/>
    </source>
</evidence>
<feature type="compositionally biased region" description="Polar residues" evidence="13">
    <location>
        <begin position="209"/>
        <end position="219"/>
    </location>
</feature>
<evidence type="ECO:0000256" key="3">
    <source>
        <dbReference type="ARBA" id="ARBA00012552"/>
    </source>
</evidence>
<dbReference type="InterPro" id="IPR011545">
    <property type="entry name" value="DEAD/DEAH_box_helicase_dom"/>
</dbReference>
<evidence type="ECO:0000256" key="2">
    <source>
        <dbReference type="ARBA" id="ARBA00004496"/>
    </source>
</evidence>
<feature type="region of interest" description="Disordered" evidence="13">
    <location>
        <begin position="1"/>
        <end position="272"/>
    </location>
</feature>
<reference evidence="18" key="1">
    <citation type="submission" date="2022-11" db="UniProtKB">
        <authorList>
            <consortium name="WormBaseParasite"/>
        </authorList>
    </citation>
    <scope>IDENTIFICATION</scope>
</reference>
<dbReference type="Proteomes" id="UP000887566">
    <property type="component" value="Unplaced"/>
</dbReference>
<evidence type="ECO:0000313" key="17">
    <source>
        <dbReference type="Proteomes" id="UP000887566"/>
    </source>
</evidence>
<dbReference type="PANTHER" id="PTHR47958">
    <property type="entry name" value="ATP-DEPENDENT RNA HELICASE DBP3"/>
    <property type="match status" value="1"/>
</dbReference>
<evidence type="ECO:0000256" key="1">
    <source>
        <dbReference type="ARBA" id="ARBA00004123"/>
    </source>
</evidence>
<dbReference type="InterPro" id="IPR027417">
    <property type="entry name" value="P-loop_NTPase"/>
</dbReference>
<dbReference type="InterPro" id="IPR014014">
    <property type="entry name" value="RNA_helicase_DEAD_Q_motif"/>
</dbReference>
<evidence type="ECO:0000256" key="9">
    <source>
        <dbReference type="ARBA" id="ARBA00022884"/>
    </source>
</evidence>
<dbReference type="FunFam" id="3.40.50.300:FF:000849">
    <property type="entry name" value="ATP-dependent RNA helicase DBP5"/>
    <property type="match status" value="1"/>
</dbReference>
<feature type="compositionally biased region" description="Gly residues" evidence="13">
    <location>
        <begin position="90"/>
        <end position="103"/>
    </location>
</feature>
<dbReference type="PROSITE" id="PS51194">
    <property type="entry name" value="HELICASE_CTER"/>
    <property type="match status" value="1"/>
</dbReference>
<feature type="compositionally biased region" description="Basic and acidic residues" evidence="13">
    <location>
        <begin position="15"/>
        <end position="25"/>
    </location>
</feature>
<feature type="compositionally biased region" description="Low complexity" evidence="13">
    <location>
        <begin position="145"/>
        <end position="167"/>
    </location>
</feature>
<dbReference type="GO" id="GO:0005737">
    <property type="term" value="C:cytoplasm"/>
    <property type="evidence" value="ECO:0007669"/>
    <property type="project" value="UniProtKB-SubCell"/>
</dbReference>
<sequence>MTDPWVTAAQEQEDCERQTVIEKTGDLTISGGNNGSNTNSTSDGWGGDSQGGFRSNNSSSAFGSGIARGGSTFGGGGGSAQTQSQSQSGAGRGFGTTFGGSSRGRGAADHGGQFDNKFGGQWNAGDTAANATESSKETAPASQQSNGGRTFGSTGFGASSSGTSTFGNRSNETFQGGRGFGGGAANRFGSQGGKGSFEGTQFGAGGRMNEQSRFDTSTPPFRYDQPPPNVINSGGGGGYDQEAADNSFGERKSSDSSAGGLGQNPRRASQEAGGEIPIWTSSHQTMPPVASADSFQSSFDEDARPAPKADIALLNKLVHKKLEEVGEVQIKLPNQQQDPTSPLYSVKSFEDLRLKESLVKALYKMGFQQPSKIQEAALPILLVEPPQNLIAQSQSGTGKTAAFVLTMLSRVKAEDKFAQCICLAPTYELALQIGKVVEEMSQFMPDVKLRYAIRGEMVERGQKVQEQIIIGTPGKMLDWLIKYRCIDATKIKCFVLDEADVMISQQGHQDQSVRIHNEIERANPNCQCLLFSATYDDQVVAFAETIIPNPMLITLRPEEQALNNIKQFYVLCSGRDDKYEAMLNLYGGLTIGSAIIFCYTRKSAAWLTERLQQRGHAVTLLTGELPIEERALIIQQFKDGQHKVLITTNVCARGIDVSQVSIVINYDPPITVDKQPDFETYLHRIGRTGRFGKAGIAINFCDSDFAFSIIKAIADHFGKPIEQLDTADTEQLEAIEKE</sequence>
<dbReference type="EC" id="3.6.4.13" evidence="3"/>
<dbReference type="InterPro" id="IPR001650">
    <property type="entry name" value="Helicase_C-like"/>
</dbReference>